<name>A0ABN9S2K0_9DINO</name>
<evidence type="ECO:0000313" key="3">
    <source>
        <dbReference type="Proteomes" id="UP001189429"/>
    </source>
</evidence>
<sequence length="133" mass="14317">MASELVEAEEAAAEAGDGAFFPEGDGGCRGGLQTALTVLARPLAHTARGLWAARMAFMLAGRECWPTFGQVAESWPVSYGHILQVALDAEALHEPGPAAEFGRPRRWPMPPPIQRTKGSTRYSSEAERLRRAG</sequence>
<comment type="caution">
    <text evidence="2">The sequence shown here is derived from an EMBL/GenBank/DDBJ whole genome shotgun (WGS) entry which is preliminary data.</text>
</comment>
<accession>A0ABN9S2K0</accession>
<protein>
    <submittedName>
        <fullName evidence="2">Uncharacterized protein</fullName>
    </submittedName>
</protein>
<evidence type="ECO:0000256" key="1">
    <source>
        <dbReference type="SAM" id="MobiDB-lite"/>
    </source>
</evidence>
<proteinExistence type="predicted"/>
<reference evidence="2" key="1">
    <citation type="submission" date="2023-10" db="EMBL/GenBank/DDBJ databases">
        <authorList>
            <person name="Chen Y."/>
            <person name="Shah S."/>
            <person name="Dougan E. K."/>
            <person name="Thang M."/>
            <person name="Chan C."/>
        </authorList>
    </citation>
    <scope>NUCLEOTIDE SEQUENCE [LARGE SCALE GENOMIC DNA]</scope>
</reference>
<organism evidence="2 3">
    <name type="scientific">Prorocentrum cordatum</name>
    <dbReference type="NCBI Taxonomy" id="2364126"/>
    <lineage>
        <taxon>Eukaryota</taxon>
        <taxon>Sar</taxon>
        <taxon>Alveolata</taxon>
        <taxon>Dinophyceae</taxon>
        <taxon>Prorocentrales</taxon>
        <taxon>Prorocentraceae</taxon>
        <taxon>Prorocentrum</taxon>
    </lineage>
</organism>
<dbReference type="EMBL" id="CAUYUJ010008846">
    <property type="protein sequence ID" value="CAK0825128.1"/>
    <property type="molecule type" value="Genomic_DNA"/>
</dbReference>
<evidence type="ECO:0000313" key="2">
    <source>
        <dbReference type="EMBL" id="CAK0825128.1"/>
    </source>
</evidence>
<dbReference type="Proteomes" id="UP001189429">
    <property type="component" value="Unassembled WGS sequence"/>
</dbReference>
<gene>
    <name evidence="2" type="ORF">PCOR1329_LOCUS25332</name>
</gene>
<keyword evidence="3" id="KW-1185">Reference proteome</keyword>
<feature type="region of interest" description="Disordered" evidence="1">
    <location>
        <begin position="96"/>
        <end position="133"/>
    </location>
</feature>
<feature type="compositionally biased region" description="Basic and acidic residues" evidence="1">
    <location>
        <begin position="124"/>
        <end position="133"/>
    </location>
</feature>